<dbReference type="PANTHER" id="PTHR36115:SF10">
    <property type="entry name" value="RDD DOMAIN-CONTAINING PROTEIN"/>
    <property type="match status" value="1"/>
</dbReference>
<evidence type="ECO:0000313" key="8">
    <source>
        <dbReference type="EMBL" id="RCS73849.1"/>
    </source>
</evidence>
<keyword evidence="9" id="KW-1185">Reference proteome</keyword>
<evidence type="ECO:0000256" key="5">
    <source>
        <dbReference type="ARBA" id="ARBA00023136"/>
    </source>
</evidence>
<dbReference type="EMBL" id="QPGL01000001">
    <property type="protein sequence ID" value="RCS73849.1"/>
    <property type="molecule type" value="Genomic_DNA"/>
</dbReference>
<evidence type="ECO:0000256" key="6">
    <source>
        <dbReference type="SAM" id="Phobius"/>
    </source>
</evidence>
<gene>
    <name evidence="8" type="ORF">CIK83_09750</name>
</gene>
<feature type="transmembrane region" description="Helical" evidence="6">
    <location>
        <begin position="20"/>
        <end position="47"/>
    </location>
</feature>
<dbReference type="OrthoDB" id="9793824at2"/>
<protein>
    <submittedName>
        <fullName evidence="8">RDD family protein</fullName>
    </submittedName>
</protein>
<evidence type="ECO:0000256" key="2">
    <source>
        <dbReference type="ARBA" id="ARBA00022475"/>
    </source>
</evidence>
<evidence type="ECO:0000256" key="3">
    <source>
        <dbReference type="ARBA" id="ARBA00022692"/>
    </source>
</evidence>
<feature type="domain" description="RDD" evidence="7">
    <location>
        <begin position="10"/>
        <end position="147"/>
    </location>
</feature>
<dbReference type="GeneID" id="303189208"/>
<dbReference type="Proteomes" id="UP000252479">
    <property type="component" value="Unassembled WGS sequence"/>
</dbReference>
<dbReference type="InterPro" id="IPR010432">
    <property type="entry name" value="RDD"/>
</dbReference>
<dbReference type="GO" id="GO:0005886">
    <property type="term" value="C:plasma membrane"/>
    <property type="evidence" value="ECO:0007669"/>
    <property type="project" value="UniProtKB-SubCell"/>
</dbReference>
<keyword evidence="4 6" id="KW-1133">Transmembrane helix</keyword>
<evidence type="ECO:0000256" key="4">
    <source>
        <dbReference type="ARBA" id="ARBA00022989"/>
    </source>
</evidence>
<comment type="caution">
    <text evidence="8">The sequence shown here is derived from an EMBL/GenBank/DDBJ whole genome shotgun (WGS) entry which is preliminary data.</text>
</comment>
<dbReference type="InterPro" id="IPR051791">
    <property type="entry name" value="Pra-immunoreactive"/>
</dbReference>
<evidence type="ECO:0000313" key="9">
    <source>
        <dbReference type="Proteomes" id="UP000252479"/>
    </source>
</evidence>
<dbReference type="RefSeq" id="WP_086960655.1">
    <property type="nucleotide sequence ID" value="NZ_AP018680.1"/>
</dbReference>
<dbReference type="PANTHER" id="PTHR36115">
    <property type="entry name" value="PROLINE-RICH ANTIGEN HOMOLOG-RELATED"/>
    <property type="match status" value="1"/>
</dbReference>
<keyword evidence="5 6" id="KW-0472">Membrane</keyword>
<accession>A0A368LPK9</accession>
<dbReference type="AlphaFoldDB" id="A0A368LPK9"/>
<dbReference type="Pfam" id="PF06271">
    <property type="entry name" value="RDD"/>
    <property type="match status" value="1"/>
</dbReference>
<proteinExistence type="predicted"/>
<keyword evidence="2" id="KW-1003">Cell membrane</keyword>
<organism evidence="8 9">
    <name type="scientific">Vibrio casei</name>
    <dbReference type="NCBI Taxonomy" id="673372"/>
    <lineage>
        <taxon>Bacteria</taxon>
        <taxon>Pseudomonadati</taxon>
        <taxon>Pseudomonadota</taxon>
        <taxon>Gammaproteobacteria</taxon>
        <taxon>Vibrionales</taxon>
        <taxon>Vibrionaceae</taxon>
        <taxon>Vibrio</taxon>
    </lineage>
</organism>
<evidence type="ECO:0000259" key="7">
    <source>
        <dbReference type="Pfam" id="PF06271"/>
    </source>
</evidence>
<comment type="subcellular location">
    <subcellularLocation>
        <location evidence="1">Cell membrane</location>
        <topology evidence="1">Multi-pass membrane protein</topology>
    </subcellularLocation>
</comment>
<name>A0A368LPK9_9VIBR</name>
<keyword evidence="3 6" id="KW-0812">Transmembrane</keyword>
<reference evidence="8 9" key="1">
    <citation type="journal article" date="2017" name="Elife">
        <title>Extensive horizontal gene transfer in cheese-associated bacteria.</title>
        <authorList>
            <person name="Bonham K.S."/>
            <person name="Wolfe B.E."/>
            <person name="Dutton R.J."/>
        </authorList>
    </citation>
    <scope>NUCLEOTIDE SEQUENCE [LARGE SCALE GENOMIC DNA]</scope>
    <source>
        <strain evidence="8 9">JB196</strain>
    </source>
</reference>
<feature type="transmembrane region" description="Helical" evidence="6">
    <location>
        <begin position="67"/>
        <end position="89"/>
    </location>
</feature>
<sequence>MNPTHSIKPAGLFRRFAAILYDALIIIAVEMIAVGIVIATMEALLSLGVISYGSYADASDVLNHHPIWSWFFHAYVAFVWAGFLSFFWMKGQTLGMRAWKLRIQNEDGSTISFIQSIIRIATSLFGLGNLTVIFDSRKRALQDMWAKCEVIHLPHVQ</sequence>
<evidence type="ECO:0000256" key="1">
    <source>
        <dbReference type="ARBA" id="ARBA00004651"/>
    </source>
</evidence>